<organism evidence="1 2">
    <name type="scientific">Caballeronia glathei</name>
    <dbReference type="NCBI Taxonomy" id="60547"/>
    <lineage>
        <taxon>Bacteria</taxon>
        <taxon>Pseudomonadati</taxon>
        <taxon>Pseudomonadota</taxon>
        <taxon>Betaproteobacteria</taxon>
        <taxon>Burkholderiales</taxon>
        <taxon>Burkholderiaceae</taxon>
        <taxon>Caballeronia</taxon>
    </lineage>
</organism>
<evidence type="ECO:0000313" key="2">
    <source>
        <dbReference type="Proteomes" id="UP000027466"/>
    </source>
</evidence>
<evidence type="ECO:0000313" key="1">
    <source>
        <dbReference type="EMBL" id="KDR37965.1"/>
    </source>
</evidence>
<sequence>MPHRFPVLERIAFSLFALSAVLDATYIGYEKNPDFRQNVQEIVRIGKAVSLSYPDTEADPWMPLAFS</sequence>
<keyword evidence="2" id="KW-1185">Reference proteome</keyword>
<protein>
    <submittedName>
        <fullName evidence="1">Uncharacterized protein</fullName>
    </submittedName>
</protein>
<comment type="caution">
    <text evidence="1">The sequence shown here is derived from an EMBL/GenBank/DDBJ whole genome shotgun (WGS) entry which is preliminary data.</text>
</comment>
<dbReference type="RefSeq" id="WP_035935742.1">
    <property type="nucleotide sequence ID" value="NZ_CADFFX010000002.1"/>
</dbReference>
<proteinExistence type="predicted"/>
<dbReference type="AlphaFoldDB" id="A0A069PBC7"/>
<gene>
    <name evidence="1" type="ORF">BG61_04920</name>
</gene>
<dbReference type="EMBL" id="JFHC01000119">
    <property type="protein sequence ID" value="KDR37965.1"/>
    <property type="molecule type" value="Genomic_DNA"/>
</dbReference>
<reference evidence="1 2" key="1">
    <citation type="submission" date="2014-03" db="EMBL/GenBank/DDBJ databases">
        <title>Draft Genome Sequences of Four Burkholderia Strains.</title>
        <authorList>
            <person name="Liu X.Y."/>
            <person name="Li C.X."/>
            <person name="Xu J.H."/>
        </authorList>
    </citation>
    <scope>NUCLEOTIDE SEQUENCE [LARGE SCALE GENOMIC DNA]</scope>
    <source>
        <strain evidence="1 2">DSM 50014</strain>
    </source>
</reference>
<dbReference type="Proteomes" id="UP000027466">
    <property type="component" value="Unassembled WGS sequence"/>
</dbReference>
<accession>A0A069PBC7</accession>
<name>A0A069PBC7_9BURK</name>